<evidence type="ECO:0000313" key="2">
    <source>
        <dbReference type="EMBL" id="KAK3362992.1"/>
    </source>
</evidence>
<protein>
    <submittedName>
        <fullName evidence="2">Uncharacterized protein</fullName>
    </submittedName>
</protein>
<comment type="caution">
    <text evidence="2">The sequence shown here is derived from an EMBL/GenBank/DDBJ whole genome shotgun (WGS) entry which is preliminary data.</text>
</comment>
<feature type="compositionally biased region" description="Polar residues" evidence="1">
    <location>
        <begin position="131"/>
        <end position="142"/>
    </location>
</feature>
<keyword evidence="3" id="KW-1185">Reference proteome</keyword>
<organism evidence="2 3">
    <name type="scientific">Lasiosphaeria hispida</name>
    <dbReference type="NCBI Taxonomy" id="260671"/>
    <lineage>
        <taxon>Eukaryota</taxon>
        <taxon>Fungi</taxon>
        <taxon>Dikarya</taxon>
        <taxon>Ascomycota</taxon>
        <taxon>Pezizomycotina</taxon>
        <taxon>Sordariomycetes</taxon>
        <taxon>Sordariomycetidae</taxon>
        <taxon>Sordariales</taxon>
        <taxon>Lasiosphaeriaceae</taxon>
        <taxon>Lasiosphaeria</taxon>
    </lineage>
</organism>
<dbReference type="Proteomes" id="UP001275084">
    <property type="component" value="Unassembled WGS sequence"/>
</dbReference>
<feature type="region of interest" description="Disordered" evidence="1">
    <location>
        <begin position="256"/>
        <end position="320"/>
    </location>
</feature>
<feature type="region of interest" description="Disordered" evidence="1">
    <location>
        <begin position="1"/>
        <end position="26"/>
    </location>
</feature>
<feature type="compositionally biased region" description="Low complexity" evidence="1">
    <location>
        <begin position="381"/>
        <end position="395"/>
    </location>
</feature>
<feature type="region of interest" description="Disordered" evidence="1">
    <location>
        <begin position="351"/>
        <end position="483"/>
    </location>
</feature>
<accession>A0AAJ0HU79</accession>
<feature type="region of interest" description="Disordered" evidence="1">
    <location>
        <begin position="496"/>
        <end position="526"/>
    </location>
</feature>
<sequence>MCKIEETHHSCGHTQSGKTQRCNKASVERRRRPLLMRLCGSGAPEDCGQVATANFDARTPCQDCRKKLGRKRTAPSQGKLVKPTKPSPKYHIQHMQETAQGTTGFTYAAPPVASRRRPTQDTREREVLEFTFTSPWAATHSQPKTKSRHSPPAPAPDRSRAARSQGSRPSPPLALKRSRAVRSPNARTAPPAWDSRRSSSPIDLNGPQPGMPESHAWAAGSARARDLALSYLSPAHINSELPVRVKTYRTWLDVNAQSSRTQKTQSPPKASDGRTPTRTGAKHLRRADEGKQGTDPRVGVKARHERPLPTLPRFDEGPARPAVHAFVQDVPARKPVPQPSQVNRIKSMHGVVESAAPPPPSARSRRGLPLPPLQTGGPSMGGPSRRPVSPVSPSSFRDHNISPVGADGEYSRAYPPARRIADQRPLERPSSRATGNWPSRPESWHFSGGEPLGTQVIRNAPRTRIPQPVKRTQSPPKHTTRIGGWLKRLRNIKEKDLSNESWVCKDARKVERDPPKNPPKPNGRRR</sequence>
<feature type="region of interest" description="Disordered" evidence="1">
    <location>
        <begin position="129"/>
        <end position="218"/>
    </location>
</feature>
<feature type="compositionally biased region" description="Polar residues" evidence="1">
    <location>
        <begin position="12"/>
        <end position="23"/>
    </location>
</feature>
<feature type="compositionally biased region" description="Basic and acidic residues" evidence="1">
    <location>
        <begin position="419"/>
        <end position="430"/>
    </location>
</feature>
<gene>
    <name evidence="2" type="ORF">B0T25DRAFT_26665</name>
</gene>
<feature type="region of interest" description="Disordered" evidence="1">
    <location>
        <begin position="68"/>
        <end position="88"/>
    </location>
</feature>
<name>A0AAJ0HU79_9PEZI</name>
<reference evidence="2" key="2">
    <citation type="submission" date="2023-06" db="EMBL/GenBank/DDBJ databases">
        <authorList>
            <consortium name="Lawrence Berkeley National Laboratory"/>
            <person name="Haridas S."/>
            <person name="Hensen N."/>
            <person name="Bonometti L."/>
            <person name="Westerberg I."/>
            <person name="Brannstrom I.O."/>
            <person name="Guillou S."/>
            <person name="Cros-Aarteil S."/>
            <person name="Calhoun S."/>
            <person name="Kuo A."/>
            <person name="Mondo S."/>
            <person name="Pangilinan J."/>
            <person name="Riley R."/>
            <person name="Labutti K."/>
            <person name="Andreopoulos B."/>
            <person name="Lipzen A."/>
            <person name="Chen C."/>
            <person name="Yanf M."/>
            <person name="Daum C."/>
            <person name="Ng V."/>
            <person name="Clum A."/>
            <person name="Steindorff A."/>
            <person name="Ohm R."/>
            <person name="Martin F."/>
            <person name="Silar P."/>
            <person name="Natvig D."/>
            <person name="Lalanne C."/>
            <person name="Gautier V."/>
            <person name="Ament-Velasquez S.L."/>
            <person name="Kruys A."/>
            <person name="Hutchinson M.I."/>
            <person name="Powell A.J."/>
            <person name="Barry K."/>
            <person name="Miller A.N."/>
            <person name="Grigoriev I.V."/>
            <person name="Debuchy R."/>
            <person name="Gladieux P."/>
            <person name="Thoren M.H."/>
            <person name="Johannesson H."/>
        </authorList>
    </citation>
    <scope>NUCLEOTIDE SEQUENCE</scope>
    <source>
        <strain evidence="2">CBS 955.72</strain>
    </source>
</reference>
<dbReference type="AlphaFoldDB" id="A0AAJ0HU79"/>
<feature type="compositionally biased region" description="Pro residues" evidence="1">
    <location>
        <begin position="516"/>
        <end position="526"/>
    </location>
</feature>
<reference evidence="2" key="1">
    <citation type="journal article" date="2023" name="Mol. Phylogenet. Evol.">
        <title>Genome-scale phylogeny and comparative genomics of the fungal order Sordariales.</title>
        <authorList>
            <person name="Hensen N."/>
            <person name="Bonometti L."/>
            <person name="Westerberg I."/>
            <person name="Brannstrom I.O."/>
            <person name="Guillou S."/>
            <person name="Cros-Aarteil S."/>
            <person name="Calhoun S."/>
            <person name="Haridas S."/>
            <person name="Kuo A."/>
            <person name="Mondo S."/>
            <person name="Pangilinan J."/>
            <person name="Riley R."/>
            <person name="LaButti K."/>
            <person name="Andreopoulos B."/>
            <person name="Lipzen A."/>
            <person name="Chen C."/>
            <person name="Yan M."/>
            <person name="Daum C."/>
            <person name="Ng V."/>
            <person name="Clum A."/>
            <person name="Steindorff A."/>
            <person name="Ohm R.A."/>
            <person name="Martin F."/>
            <person name="Silar P."/>
            <person name="Natvig D.O."/>
            <person name="Lalanne C."/>
            <person name="Gautier V."/>
            <person name="Ament-Velasquez S.L."/>
            <person name="Kruys A."/>
            <person name="Hutchinson M.I."/>
            <person name="Powell A.J."/>
            <person name="Barry K."/>
            <person name="Miller A.N."/>
            <person name="Grigoriev I.V."/>
            <person name="Debuchy R."/>
            <person name="Gladieux P."/>
            <person name="Hiltunen Thoren M."/>
            <person name="Johannesson H."/>
        </authorList>
    </citation>
    <scope>NUCLEOTIDE SEQUENCE</scope>
    <source>
        <strain evidence="2">CBS 955.72</strain>
    </source>
</reference>
<proteinExistence type="predicted"/>
<evidence type="ECO:0000256" key="1">
    <source>
        <dbReference type="SAM" id="MobiDB-lite"/>
    </source>
</evidence>
<evidence type="ECO:0000313" key="3">
    <source>
        <dbReference type="Proteomes" id="UP001275084"/>
    </source>
</evidence>
<feature type="compositionally biased region" description="Polar residues" evidence="1">
    <location>
        <begin position="256"/>
        <end position="278"/>
    </location>
</feature>
<feature type="compositionally biased region" description="Basic and acidic residues" evidence="1">
    <location>
        <begin position="496"/>
        <end position="515"/>
    </location>
</feature>
<dbReference type="EMBL" id="JAUIQD010000001">
    <property type="protein sequence ID" value="KAK3362992.1"/>
    <property type="molecule type" value="Genomic_DNA"/>
</dbReference>